<dbReference type="InterPro" id="IPR036259">
    <property type="entry name" value="MFS_trans_sf"/>
</dbReference>
<name>A0A8J1U1A2_OWEFU</name>
<keyword evidence="3" id="KW-1133">Transmembrane helix</keyword>
<dbReference type="AlphaFoldDB" id="A0A8J1U1A2"/>
<dbReference type="OrthoDB" id="410267at2759"/>
<evidence type="ECO:0000256" key="2">
    <source>
        <dbReference type="ARBA" id="ARBA00022692"/>
    </source>
</evidence>
<evidence type="ECO:0000256" key="3">
    <source>
        <dbReference type="ARBA" id="ARBA00022989"/>
    </source>
</evidence>
<protein>
    <submittedName>
        <fullName evidence="5">Uncharacterized protein</fullName>
    </submittedName>
</protein>
<accession>A0A8J1U1A2</accession>
<organism evidence="5 6">
    <name type="scientific">Owenia fusiformis</name>
    <name type="common">Polychaete worm</name>
    <dbReference type="NCBI Taxonomy" id="6347"/>
    <lineage>
        <taxon>Eukaryota</taxon>
        <taxon>Metazoa</taxon>
        <taxon>Spiralia</taxon>
        <taxon>Lophotrochozoa</taxon>
        <taxon>Annelida</taxon>
        <taxon>Polychaeta</taxon>
        <taxon>Sedentaria</taxon>
        <taxon>Canalipalpata</taxon>
        <taxon>Sabellida</taxon>
        <taxon>Oweniida</taxon>
        <taxon>Oweniidae</taxon>
        <taxon>Owenia</taxon>
    </lineage>
</organism>
<evidence type="ECO:0000256" key="1">
    <source>
        <dbReference type="ARBA" id="ARBA00004141"/>
    </source>
</evidence>
<evidence type="ECO:0000313" key="6">
    <source>
        <dbReference type="Proteomes" id="UP000749559"/>
    </source>
</evidence>
<dbReference type="Pfam" id="PF07690">
    <property type="entry name" value="MFS_1"/>
    <property type="match status" value="1"/>
</dbReference>
<dbReference type="Gene3D" id="1.20.1250.20">
    <property type="entry name" value="MFS general substrate transporter like domains"/>
    <property type="match status" value="1"/>
</dbReference>
<dbReference type="EMBL" id="CAIIXF020000006">
    <property type="protein sequence ID" value="CAH1786511.1"/>
    <property type="molecule type" value="Genomic_DNA"/>
</dbReference>
<reference evidence="5" key="1">
    <citation type="submission" date="2022-03" db="EMBL/GenBank/DDBJ databases">
        <authorList>
            <person name="Martin C."/>
        </authorList>
    </citation>
    <scope>NUCLEOTIDE SEQUENCE</scope>
</reference>
<dbReference type="SUPFAM" id="SSF103473">
    <property type="entry name" value="MFS general substrate transporter"/>
    <property type="match status" value="1"/>
</dbReference>
<dbReference type="InterPro" id="IPR011701">
    <property type="entry name" value="MFS"/>
</dbReference>
<keyword evidence="6" id="KW-1185">Reference proteome</keyword>
<keyword evidence="4" id="KW-0472">Membrane</keyword>
<proteinExistence type="predicted"/>
<dbReference type="GO" id="GO:0022857">
    <property type="term" value="F:transmembrane transporter activity"/>
    <property type="evidence" value="ECO:0007669"/>
    <property type="project" value="InterPro"/>
</dbReference>
<comment type="caution">
    <text evidence="5">The sequence shown here is derived from an EMBL/GenBank/DDBJ whole genome shotgun (WGS) entry which is preliminary data.</text>
</comment>
<evidence type="ECO:0000313" key="5">
    <source>
        <dbReference type="EMBL" id="CAH1786511.1"/>
    </source>
</evidence>
<comment type="subcellular location">
    <subcellularLocation>
        <location evidence="1">Membrane</location>
        <topology evidence="1">Multi-pass membrane protein</topology>
    </subcellularLocation>
</comment>
<dbReference type="GO" id="GO:0016020">
    <property type="term" value="C:membrane"/>
    <property type="evidence" value="ECO:0007669"/>
    <property type="project" value="UniProtKB-SubCell"/>
</dbReference>
<keyword evidence="2" id="KW-0812">Transmembrane</keyword>
<sequence>MMAACNFNQLRCLLATSLLIGCLAKIWAGALFNFNVYTLALRDTFNYTQTDINTMAILTNVGLSFCLPAGILHDKYGPRLTTFLSLILSFLAYILIWSTSKNVEFYRHNAWLLKLYYFFLGQGTTFMYMSSFVTNISNFESKYRGKVVGLLDSCFGGSPTIFALVYATCFVNGHITDDENQNWPGYIVVLLVGSTITYSLCVLLLRVRPDGIDTENEANVELRAPAQKPNTEDTELVEADELGNRYDGTDIVFDNNQETKTGTGIGNSSESGTVVGQRSEEIGSSTHSTLFQKIKEEWYDFKGTLFKREYLCLLFVKSFVTPIAFVYITNITAILKAARLEQYSATMTILFPFVGIGGRIIIAIIADCFPTVLHRSIILLVTNMGFVIAQALLIGLATDLTILFITTILISIAISCSWSLLPVILSDLFPMRNFGRNWGAMLFMSSILSAVFYPFLFGAVYDAHTEDGSRNCYGLYCTQLTFIVTFACSLIGLCINVALVIILRNKQN</sequence>
<dbReference type="PANTHER" id="PTHR21576">
    <property type="entry name" value="UNCHARACTERIZED NODULIN-LIKE PROTEIN"/>
    <property type="match status" value="1"/>
</dbReference>
<gene>
    <name evidence="5" type="ORF">OFUS_LOCUS12397</name>
</gene>
<dbReference type="PANTHER" id="PTHR21576:SF158">
    <property type="entry name" value="RIBOSOMAL RNA-PROCESSING PROTEIN 12-LIKE CONSERVED DOMAIN-CONTAINING PROTEIN"/>
    <property type="match status" value="1"/>
</dbReference>
<dbReference type="Proteomes" id="UP000749559">
    <property type="component" value="Unassembled WGS sequence"/>
</dbReference>
<evidence type="ECO:0000256" key="4">
    <source>
        <dbReference type="ARBA" id="ARBA00023136"/>
    </source>
</evidence>